<feature type="signal peptide" evidence="1">
    <location>
        <begin position="1"/>
        <end position="26"/>
    </location>
</feature>
<dbReference type="RefSeq" id="XP_031000453.1">
    <property type="nucleotide sequence ID" value="XM_031136806.1"/>
</dbReference>
<dbReference type="Proteomes" id="UP000319257">
    <property type="component" value="Unassembled WGS sequence"/>
</dbReference>
<gene>
    <name evidence="2" type="ORF">E0L32_002599</name>
</gene>
<proteinExistence type="predicted"/>
<accession>A0A507B8V7</accession>
<keyword evidence="3" id="KW-1185">Reference proteome</keyword>
<reference evidence="2 3" key="1">
    <citation type="submission" date="2019-06" db="EMBL/GenBank/DDBJ databases">
        <title>Draft genome sequence of the filamentous fungus Phialemoniopsis curvata isolated from diesel fuel.</title>
        <authorList>
            <person name="Varaljay V.A."/>
            <person name="Lyon W.J."/>
            <person name="Crouch A.L."/>
            <person name="Drake C.E."/>
            <person name="Hollomon J.M."/>
            <person name="Nadeau L.J."/>
            <person name="Nunn H.S."/>
            <person name="Stevenson B.S."/>
            <person name="Bojanowski C.L."/>
            <person name="Crookes-Goodson W.J."/>
        </authorList>
    </citation>
    <scope>NUCLEOTIDE SEQUENCE [LARGE SCALE GENOMIC DNA]</scope>
    <source>
        <strain evidence="2 3">D216</strain>
    </source>
</reference>
<dbReference type="AlphaFoldDB" id="A0A507B8V7"/>
<keyword evidence="1" id="KW-0732">Signal</keyword>
<organism evidence="2 3">
    <name type="scientific">Thyridium curvatum</name>
    <dbReference type="NCBI Taxonomy" id="1093900"/>
    <lineage>
        <taxon>Eukaryota</taxon>
        <taxon>Fungi</taxon>
        <taxon>Dikarya</taxon>
        <taxon>Ascomycota</taxon>
        <taxon>Pezizomycotina</taxon>
        <taxon>Sordariomycetes</taxon>
        <taxon>Sordariomycetidae</taxon>
        <taxon>Thyridiales</taxon>
        <taxon>Thyridiaceae</taxon>
        <taxon>Thyridium</taxon>
    </lineage>
</organism>
<dbReference type="EMBL" id="SKBQ01000010">
    <property type="protein sequence ID" value="TPX18742.1"/>
    <property type="molecule type" value="Genomic_DNA"/>
</dbReference>
<feature type="chain" id="PRO_5021454198" evidence="1">
    <location>
        <begin position="27"/>
        <end position="176"/>
    </location>
</feature>
<name>A0A507B8V7_9PEZI</name>
<sequence length="176" mass="18721">MKSPLALTVGALLLPGLLASASPVIARDGTLCDNLTNPLLFMGQVKRYIQDILYDPNRGIKDLTPEARDQAALISAALDAPLADVQRVRAAAHACPAGRTRRAPPDQTVRRQEGGTLCDDLDHTASELQHAKDMADELASMPTGEKVQTGGIKSQLDKTLADVAWAKEKLSAAGRC</sequence>
<evidence type="ECO:0000313" key="3">
    <source>
        <dbReference type="Proteomes" id="UP000319257"/>
    </source>
</evidence>
<comment type="caution">
    <text evidence="2">The sequence shown here is derived from an EMBL/GenBank/DDBJ whole genome shotgun (WGS) entry which is preliminary data.</text>
</comment>
<evidence type="ECO:0000256" key="1">
    <source>
        <dbReference type="SAM" id="SignalP"/>
    </source>
</evidence>
<evidence type="ECO:0000313" key="2">
    <source>
        <dbReference type="EMBL" id="TPX18742.1"/>
    </source>
</evidence>
<dbReference type="GeneID" id="41970046"/>
<protein>
    <submittedName>
        <fullName evidence="2">Uncharacterized protein</fullName>
    </submittedName>
</protein>
<dbReference type="InParanoid" id="A0A507B8V7"/>